<evidence type="ECO:0000313" key="1">
    <source>
        <dbReference type="EMBL" id="KIO14526.1"/>
    </source>
</evidence>
<dbReference type="InParanoid" id="A0A0C3PY76"/>
<proteinExistence type="predicted"/>
<reference evidence="1 2" key="1">
    <citation type="submission" date="2014-04" db="EMBL/GenBank/DDBJ databases">
        <authorList>
            <consortium name="DOE Joint Genome Institute"/>
            <person name="Kuo A."/>
            <person name="Kohler A."/>
            <person name="Costa M.D."/>
            <person name="Nagy L.G."/>
            <person name="Floudas D."/>
            <person name="Copeland A."/>
            <person name="Barry K.W."/>
            <person name="Cichocki N."/>
            <person name="Veneault-Fourrey C."/>
            <person name="LaButti K."/>
            <person name="Lindquist E.A."/>
            <person name="Lipzen A."/>
            <person name="Lundell T."/>
            <person name="Morin E."/>
            <person name="Murat C."/>
            <person name="Sun H."/>
            <person name="Tunlid A."/>
            <person name="Henrissat B."/>
            <person name="Grigoriev I.V."/>
            <person name="Hibbett D.S."/>
            <person name="Martin F."/>
            <person name="Nordberg H.P."/>
            <person name="Cantor M.N."/>
            <person name="Hua S.X."/>
        </authorList>
    </citation>
    <scope>NUCLEOTIDE SEQUENCE [LARGE SCALE GENOMIC DNA]</scope>
    <source>
        <strain evidence="1 2">Marx 270</strain>
    </source>
</reference>
<name>A0A0C3PY76_PISTI</name>
<organism evidence="1 2">
    <name type="scientific">Pisolithus tinctorius Marx 270</name>
    <dbReference type="NCBI Taxonomy" id="870435"/>
    <lineage>
        <taxon>Eukaryota</taxon>
        <taxon>Fungi</taxon>
        <taxon>Dikarya</taxon>
        <taxon>Basidiomycota</taxon>
        <taxon>Agaricomycotina</taxon>
        <taxon>Agaricomycetes</taxon>
        <taxon>Agaricomycetidae</taxon>
        <taxon>Boletales</taxon>
        <taxon>Sclerodermatineae</taxon>
        <taxon>Pisolithaceae</taxon>
        <taxon>Pisolithus</taxon>
    </lineage>
</organism>
<evidence type="ECO:0000313" key="2">
    <source>
        <dbReference type="Proteomes" id="UP000054217"/>
    </source>
</evidence>
<keyword evidence="2" id="KW-1185">Reference proteome</keyword>
<dbReference type="HOGENOM" id="CLU_2185024_0_0_1"/>
<accession>A0A0C3PY76</accession>
<dbReference type="Proteomes" id="UP000054217">
    <property type="component" value="Unassembled WGS sequence"/>
</dbReference>
<dbReference type="EMBL" id="KN831944">
    <property type="protein sequence ID" value="KIO14526.1"/>
    <property type="molecule type" value="Genomic_DNA"/>
</dbReference>
<sequence length="109" mass="12117">MGSKVRVSTDLLRVELQFASLVCAMAMWHSASRSLIYPLPHLLRCCIADVLTVNLRRKWYTGCACRGLVWGGSRPSTRLLVDACATTAKTTIALKAECTHCLSYIRDSR</sequence>
<protein>
    <submittedName>
        <fullName evidence="1">Uncharacterized protein</fullName>
    </submittedName>
</protein>
<gene>
    <name evidence="1" type="ORF">M404DRAFT_176473</name>
</gene>
<reference evidence="2" key="2">
    <citation type="submission" date="2015-01" db="EMBL/GenBank/DDBJ databases">
        <title>Evolutionary Origins and Diversification of the Mycorrhizal Mutualists.</title>
        <authorList>
            <consortium name="DOE Joint Genome Institute"/>
            <consortium name="Mycorrhizal Genomics Consortium"/>
            <person name="Kohler A."/>
            <person name="Kuo A."/>
            <person name="Nagy L.G."/>
            <person name="Floudas D."/>
            <person name="Copeland A."/>
            <person name="Barry K.W."/>
            <person name="Cichocki N."/>
            <person name="Veneault-Fourrey C."/>
            <person name="LaButti K."/>
            <person name="Lindquist E.A."/>
            <person name="Lipzen A."/>
            <person name="Lundell T."/>
            <person name="Morin E."/>
            <person name="Murat C."/>
            <person name="Riley R."/>
            <person name="Ohm R."/>
            <person name="Sun H."/>
            <person name="Tunlid A."/>
            <person name="Henrissat B."/>
            <person name="Grigoriev I.V."/>
            <person name="Hibbett D.S."/>
            <person name="Martin F."/>
        </authorList>
    </citation>
    <scope>NUCLEOTIDE SEQUENCE [LARGE SCALE GENOMIC DNA]</scope>
    <source>
        <strain evidence="2">Marx 270</strain>
    </source>
</reference>
<dbReference type="AlphaFoldDB" id="A0A0C3PY76"/>